<gene>
    <name evidence="2" type="ORF">FHR83_006745</name>
</gene>
<keyword evidence="1" id="KW-1133">Transmembrane helix</keyword>
<dbReference type="AlphaFoldDB" id="A0A7W5FHW0"/>
<evidence type="ECO:0000256" key="1">
    <source>
        <dbReference type="SAM" id="Phobius"/>
    </source>
</evidence>
<accession>A0A7W5FHW0</accession>
<evidence type="ECO:0000313" key="3">
    <source>
        <dbReference type="Proteomes" id="UP000590749"/>
    </source>
</evidence>
<keyword evidence="1" id="KW-0812">Transmembrane</keyword>
<dbReference type="Proteomes" id="UP000590749">
    <property type="component" value="Unassembled WGS sequence"/>
</dbReference>
<evidence type="ECO:0000313" key="2">
    <source>
        <dbReference type="EMBL" id="MBB3099039.1"/>
    </source>
</evidence>
<sequence length="63" mass="7055">MHRLFAVTAIAAGVIGIRDAYAGEFPNQAAWVWLVASLGVIATYRRMRTVAQRDNHQTPEETR</sequence>
<keyword evidence="1" id="KW-0472">Membrane</keyword>
<protein>
    <submittedName>
        <fullName evidence="2">Uncharacterized protein</fullName>
    </submittedName>
</protein>
<keyword evidence="3" id="KW-1185">Reference proteome</keyword>
<comment type="caution">
    <text evidence="2">The sequence shown here is derived from an EMBL/GenBank/DDBJ whole genome shotgun (WGS) entry which is preliminary data.</text>
</comment>
<dbReference type="EMBL" id="JACHXF010000017">
    <property type="protein sequence ID" value="MBB3099039.1"/>
    <property type="molecule type" value="Genomic_DNA"/>
</dbReference>
<feature type="transmembrane region" description="Helical" evidence="1">
    <location>
        <begin position="30"/>
        <end position="47"/>
    </location>
</feature>
<dbReference type="RefSeq" id="WP_183225121.1">
    <property type="nucleotide sequence ID" value="NZ_BMPW01000020.1"/>
</dbReference>
<proteinExistence type="predicted"/>
<organism evidence="2 3">
    <name type="scientific">Actinoplanes campanulatus</name>
    <dbReference type="NCBI Taxonomy" id="113559"/>
    <lineage>
        <taxon>Bacteria</taxon>
        <taxon>Bacillati</taxon>
        <taxon>Actinomycetota</taxon>
        <taxon>Actinomycetes</taxon>
        <taxon>Micromonosporales</taxon>
        <taxon>Micromonosporaceae</taxon>
        <taxon>Actinoplanes</taxon>
    </lineage>
</organism>
<reference evidence="2 3" key="1">
    <citation type="submission" date="2020-08" db="EMBL/GenBank/DDBJ databases">
        <title>Genomic Encyclopedia of Type Strains, Phase III (KMG-III): the genomes of soil and plant-associated and newly described type strains.</title>
        <authorList>
            <person name="Whitman W."/>
        </authorList>
    </citation>
    <scope>NUCLEOTIDE SEQUENCE [LARGE SCALE GENOMIC DNA]</scope>
    <source>
        <strain evidence="2 3">CECT 3287</strain>
    </source>
</reference>
<name>A0A7W5FHW0_9ACTN</name>